<dbReference type="RefSeq" id="WP_171358137.1">
    <property type="nucleotide sequence ID" value="NZ_VTYN01000012.1"/>
</dbReference>
<feature type="domain" description="DUF6795" evidence="2">
    <location>
        <begin position="44"/>
        <end position="147"/>
    </location>
</feature>
<accession>A0A7Y3ZBI8</accession>
<protein>
    <recommendedName>
        <fullName evidence="2">DUF6795 domain-containing protein</fullName>
    </recommendedName>
</protein>
<dbReference type="EMBL" id="VTYN01000012">
    <property type="protein sequence ID" value="NOH48995.1"/>
    <property type="molecule type" value="Genomic_DNA"/>
</dbReference>
<reference evidence="3 4" key="1">
    <citation type="submission" date="2019-08" db="EMBL/GenBank/DDBJ databases">
        <title>Draft genome sequencing and comparative genomics of hatchery-associated Vibrios.</title>
        <authorList>
            <person name="Kehlet-Delgado H."/>
            <person name="Mueller R.S."/>
        </authorList>
    </citation>
    <scope>NUCLEOTIDE SEQUENCE [LARGE SCALE GENOMIC DNA]</scope>
    <source>
        <strain evidence="3 4">00-78-3</strain>
    </source>
</reference>
<dbReference type="InterPro" id="IPR046474">
    <property type="entry name" value="DUF6795"/>
</dbReference>
<comment type="caution">
    <text evidence="3">The sequence shown here is derived from an EMBL/GenBank/DDBJ whole genome shotgun (WGS) entry which is preliminary data.</text>
</comment>
<organism evidence="3 4">
    <name type="scientific">Vibrio rotiferianus</name>
    <dbReference type="NCBI Taxonomy" id="190895"/>
    <lineage>
        <taxon>Bacteria</taxon>
        <taxon>Pseudomonadati</taxon>
        <taxon>Pseudomonadota</taxon>
        <taxon>Gammaproteobacteria</taxon>
        <taxon>Vibrionales</taxon>
        <taxon>Vibrionaceae</taxon>
        <taxon>Vibrio</taxon>
    </lineage>
</organism>
<feature type="transmembrane region" description="Helical" evidence="1">
    <location>
        <begin position="7"/>
        <end position="30"/>
    </location>
</feature>
<dbReference type="Pfam" id="PF20598">
    <property type="entry name" value="DUF6795"/>
    <property type="match status" value="1"/>
</dbReference>
<keyword evidence="1" id="KW-0812">Transmembrane</keyword>
<evidence type="ECO:0000256" key="1">
    <source>
        <dbReference type="SAM" id="Phobius"/>
    </source>
</evidence>
<sequence length="175" mass="20484">MFDNIFIVFEYSAIILLLSLFAILAIGYFFCGEETLECSPIIKGYIFRRDSLEKNINIILKITSTDYSLQKKCNTKESGEFEFDPIFLKRKKVLSIFDGLFQTRFYVEVTTNIDNEKIIIWKGVFRDFTIHKHERSNLLSLRCDVNNPIRRYKFTSSGGYVKSQCSLINFFSVDD</sequence>
<evidence type="ECO:0000259" key="2">
    <source>
        <dbReference type="Pfam" id="PF20598"/>
    </source>
</evidence>
<keyword evidence="1" id="KW-0472">Membrane</keyword>
<proteinExistence type="predicted"/>
<name>A0A7Y3ZBI8_9VIBR</name>
<evidence type="ECO:0000313" key="3">
    <source>
        <dbReference type="EMBL" id="NOH48995.1"/>
    </source>
</evidence>
<evidence type="ECO:0000313" key="4">
    <source>
        <dbReference type="Proteomes" id="UP000572072"/>
    </source>
</evidence>
<dbReference type="Proteomes" id="UP000572072">
    <property type="component" value="Unassembled WGS sequence"/>
</dbReference>
<gene>
    <name evidence="3" type="ORF">F0262_13115</name>
</gene>
<keyword evidence="1" id="KW-1133">Transmembrane helix</keyword>
<dbReference type="AlphaFoldDB" id="A0A7Y3ZBI8"/>